<organism evidence="1">
    <name type="scientific">Arundo donax</name>
    <name type="common">Giant reed</name>
    <name type="synonym">Donax arundinaceus</name>
    <dbReference type="NCBI Taxonomy" id="35708"/>
    <lineage>
        <taxon>Eukaryota</taxon>
        <taxon>Viridiplantae</taxon>
        <taxon>Streptophyta</taxon>
        <taxon>Embryophyta</taxon>
        <taxon>Tracheophyta</taxon>
        <taxon>Spermatophyta</taxon>
        <taxon>Magnoliopsida</taxon>
        <taxon>Liliopsida</taxon>
        <taxon>Poales</taxon>
        <taxon>Poaceae</taxon>
        <taxon>PACMAD clade</taxon>
        <taxon>Arundinoideae</taxon>
        <taxon>Arundineae</taxon>
        <taxon>Arundo</taxon>
    </lineage>
</organism>
<dbReference type="AlphaFoldDB" id="A0A0A9C1C6"/>
<name>A0A0A9C1C6_ARUDO</name>
<reference evidence="1" key="2">
    <citation type="journal article" date="2015" name="Data Brief">
        <title>Shoot transcriptome of the giant reed, Arundo donax.</title>
        <authorList>
            <person name="Barrero R.A."/>
            <person name="Guerrero F.D."/>
            <person name="Moolhuijzen P."/>
            <person name="Goolsby J.A."/>
            <person name="Tidwell J."/>
            <person name="Bellgard S.E."/>
            <person name="Bellgard M.I."/>
        </authorList>
    </citation>
    <scope>NUCLEOTIDE SEQUENCE</scope>
    <source>
        <tissue evidence="1">Shoot tissue taken approximately 20 cm above the soil surface</tissue>
    </source>
</reference>
<protein>
    <submittedName>
        <fullName evidence="1">Uncharacterized protein</fullName>
    </submittedName>
</protein>
<sequence>MGQSWGKQKFSGDSTFSINAMLLF</sequence>
<proteinExistence type="predicted"/>
<reference evidence="1" key="1">
    <citation type="submission" date="2014-09" db="EMBL/GenBank/DDBJ databases">
        <authorList>
            <person name="Magalhaes I.L.F."/>
            <person name="Oliveira U."/>
            <person name="Santos F.R."/>
            <person name="Vidigal T.H.D.A."/>
            <person name="Brescovit A.D."/>
            <person name="Santos A.J."/>
        </authorList>
    </citation>
    <scope>NUCLEOTIDE SEQUENCE</scope>
    <source>
        <tissue evidence="1">Shoot tissue taken approximately 20 cm above the soil surface</tissue>
    </source>
</reference>
<dbReference type="EMBL" id="GBRH01230720">
    <property type="protein sequence ID" value="JAD67175.1"/>
    <property type="molecule type" value="Transcribed_RNA"/>
</dbReference>
<accession>A0A0A9C1C6</accession>
<evidence type="ECO:0000313" key="1">
    <source>
        <dbReference type="EMBL" id="JAD67175.1"/>
    </source>
</evidence>